<dbReference type="Proteomes" id="UP000046395">
    <property type="component" value="Unassembled WGS sequence"/>
</dbReference>
<organism evidence="2 3">
    <name type="scientific">Trichuris muris</name>
    <name type="common">Mouse whipworm</name>
    <dbReference type="NCBI Taxonomy" id="70415"/>
    <lineage>
        <taxon>Eukaryota</taxon>
        <taxon>Metazoa</taxon>
        <taxon>Ecdysozoa</taxon>
        <taxon>Nematoda</taxon>
        <taxon>Enoplea</taxon>
        <taxon>Dorylaimia</taxon>
        <taxon>Trichinellida</taxon>
        <taxon>Trichuridae</taxon>
        <taxon>Trichuris</taxon>
    </lineage>
</organism>
<dbReference type="GO" id="GO:0099158">
    <property type="term" value="P:regulation of recycling endosome localization within postsynapse"/>
    <property type="evidence" value="ECO:0007669"/>
    <property type="project" value="TreeGrafter"/>
</dbReference>
<dbReference type="Gene3D" id="1.20.120.330">
    <property type="entry name" value="Nucleotidyltransferases domain 2"/>
    <property type="match status" value="1"/>
</dbReference>
<dbReference type="GO" id="GO:0098887">
    <property type="term" value="P:neurotransmitter receptor transport, endosome to postsynaptic membrane"/>
    <property type="evidence" value="ECO:0007669"/>
    <property type="project" value="TreeGrafter"/>
</dbReference>
<sequence length="625" mass="71157">MEEFTRLQQQFLDTREKNYELLEAASRREEELKECRKRISKLQRELESKNASALSDSVDCLHRENEILRARLHLQEEEFQLQQATMHGEVLKLSVQNDELRALLSSSCKTASTGGKGSFVSTQLSGDAVSQQSGIADSPERGGRNCELCVQHSSYTESAEKCCNFAEFQQMRLALDDLWGTNRELNDRTELLNSEVANLREDNQTLQRDLLGARSREDDLTASLSIKESQLESLRTELNEATAMSVKRKELLNQMAQYIEESKCQFEAAQSELQEASNAQICALKGEIESLTGQLTESKALCASLERLQGELGSVKAKLNEANSLVEQYEQEREVLQRQSEKAVEESREALNAEIEHWKRECADWEKKWNERAESFALAERSFKISRDELKKEYNDKLDQAKASLQRQHSVIQDLKKQLRCETKRSERLQEKLGDLLKDVHACPRREDFGETYMRLHGDSGSNSSWSLVSGIKGDFDKVSVTCSDQESVGSVAVLEGELLELIDRVASLKQHNSELTEKVQILEDKCSKLAEDLWSKNSLIERLLQDRRSIIDGSGLNLKGILDKVRTELFENDARAMNKKLQRLLEETLTKNVYLQKNIETLSQELLKQSGNCSLEQANSCQKN</sequence>
<accession>A0A5S6Q827</accession>
<dbReference type="STRING" id="70415.A0A5S6Q827"/>
<name>A0A5S6Q827_TRIMR</name>
<dbReference type="GO" id="GO:0099152">
    <property type="term" value="P:regulation of neurotransmitter receptor transport, endosome to postsynaptic membrane"/>
    <property type="evidence" value="ECO:0007669"/>
    <property type="project" value="TreeGrafter"/>
</dbReference>
<dbReference type="InterPro" id="IPR026204">
    <property type="entry name" value="GRIPAP1"/>
</dbReference>
<dbReference type="GO" id="GO:0098998">
    <property type="term" value="C:extrinsic component of postsynaptic early endosome membrane"/>
    <property type="evidence" value="ECO:0007669"/>
    <property type="project" value="TreeGrafter"/>
</dbReference>
<keyword evidence="1" id="KW-0175">Coiled coil</keyword>
<keyword evidence="2" id="KW-1185">Reference proteome</keyword>
<dbReference type="AlphaFoldDB" id="A0A5S6Q827"/>
<feature type="coiled-coil region" evidence="1">
    <location>
        <begin position="305"/>
        <end position="432"/>
    </location>
</feature>
<feature type="coiled-coil region" evidence="1">
    <location>
        <begin position="25"/>
        <end position="78"/>
    </location>
</feature>
<proteinExistence type="predicted"/>
<reference evidence="3" key="1">
    <citation type="submission" date="2019-12" db="UniProtKB">
        <authorList>
            <consortium name="WormBaseParasite"/>
        </authorList>
    </citation>
    <scope>IDENTIFICATION</scope>
</reference>
<dbReference type="WBParaSite" id="TMUE_1000003461.1">
    <property type="protein sequence ID" value="TMUE_1000003461.1"/>
    <property type="gene ID" value="WBGene00285197"/>
</dbReference>
<dbReference type="PANTHER" id="PTHR18978">
    <property type="entry name" value="GRIP-1 ASSOCIATED PROTEIN 1"/>
    <property type="match status" value="1"/>
</dbReference>
<evidence type="ECO:0000313" key="3">
    <source>
        <dbReference type="WBParaSite" id="TMUE_1000003461.1"/>
    </source>
</evidence>
<dbReference type="PANTHER" id="PTHR18978:SF1">
    <property type="entry name" value="GRIP1-ASSOCIATED PROTEIN 1"/>
    <property type="match status" value="1"/>
</dbReference>
<feature type="coiled-coil region" evidence="1">
    <location>
        <begin position="492"/>
        <end position="533"/>
    </location>
</feature>
<evidence type="ECO:0000256" key="1">
    <source>
        <dbReference type="SAM" id="Coils"/>
    </source>
</evidence>
<dbReference type="GO" id="GO:0098978">
    <property type="term" value="C:glutamatergic synapse"/>
    <property type="evidence" value="ECO:0007669"/>
    <property type="project" value="TreeGrafter"/>
</dbReference>
<evidence type="ECO:0000313" key="2">
    <source>
        <dbReference type="Proteomes" id="UP000046395"/>
    </source>
</evidence>
<dbReference type="GO" id="GO:1905244">
    <property type="term" value="P:regulation of modification of synaptic structure"/>
    <property type="evidence" value="ECO:0007669"/>
    <property type="project" value="TreeGrafter"/>
</dbReference>
<dbReference type="GO" id="GO:0098837">
    <property type="term" value="C:postsynaptic recycling endosome"/>
    <property type="evidence" value="ECO:0007669"/>
    <property type="project" value="TreeGrafter"/>
</dbReference>
<feature type="coiled-coil region" evidence="1">
    <location>
        <begin position="182"/>
        <end position="279"/>
    </location>
</feature>
<protein>
    <submittedName>
        <fullName evidence="3">GRIP1-associated protein 1</fullName>
    </submittedName>
</protein>